<keyword evidence="3" id="KW-1185">Reference proteome</keyword>
<keyword evidence="1" id="KW-0472">Membrane</keyword>
<feature type="transmembrane region" description="Helical" evidence="1">
    <location>
        <begin position="69"/>
        <end position="86"/>
    </location>
</feature>
<dbReference type="Pfam" id="PF06961">
    <property type="entry name" value="DUF1294"/>
    <property type="match status" value="1"/>
</dbReference>
<feature type="transmembrane region" description="Helical" evidence="1">
    <location>
        <begin position="30"/>
        <end position="48"/>
    </location>
</feature>
<name>A0A160T0L6_9CHLR</name>
<protein>
    <submittedName>
        <fullName evidence="2">Predicted membrane protein</fullName>
    </submittedName>
</protein>
<evidence type="ECO:0000313" key="3">
    <source>
        <dbReference type="Proteomes" id="UP000215027"/>
    </source>
</evidence>
<keyword evidence="1" id="KW-0812">Transmembrane</keyword>
<dbReference type="Proteomes" id="UP000215027">
    <property type="component" value="Chromosome I"/>
</dbReference>
<keyword evidence="1" id="KW-1133">Transmembrane helix</keyword>
<dbReference type="KEGG" id="pbf:CFX0092_A0387"/>
<feature type="transmembrane region" description="Helical" evidence="1">
    <location>
        <begin position="7"/>
        <end position="24"/>
    </location>
</feature>
<dbReference type="EMBL" id="LN890655">
    <property type="protein sequence ID" value="CUS02268.2"/>
    <property type="molecule type" value="Genomic_DNA"/>
</dbReference>
<gene>
    <name evidence="2" type="ORF">CFX0092_A0387</name>
</gene>
<accession>A0A160T0L6</accession>
<sequence length="121" mass="13462">MRNRSFTIFGGLAAILAAALFLVLNQSLAIAWYWNWLIAVNLIALVFYRYDKAAATARRGRIPERVLHLLALAGGFVGALLGIRRFRHKSNASAHPEFVPIIVISALIWAVIIYFSWAGIP</sequence>
<proteinExistence type="predicted"/>
<feature type="transmembrane region" description="Helical" evidence="1">
    <location>
        <begin position="98"/>
        <end position="120"/>
    </location>
</feature>
<reference evidence="2" key="1">
    <citation type="submission" date="2016-01" db="EMBL/GenBank/DDBJ databases">
        <authorList>
            <person name="Mcilroy J.S."/>
            <person name="Karst M S."/>
            <person name="Albertsen M."/>
        </authorList>
    </citation>
    <scope>NUCLEOTIDE SEQUENCE</scope>
    <source>
        <strain evidence="2">Cfx-K</strain>
    </source>
</reference>
<evidence type="ECO:0000256" key="1">
    <source>
        <dbReference type="SAM" id="Phobius"/>
    </source>
</evidence>
<dbReference type="RefSeq" id="WP_095041904.1">
    <property type="nucleotide sequence ID" value="NZ_LN890655.1"/>
</dbReference>
<dbReference type="AlphaFoldDB" id="A0A160T0L6"/>
<dbReference type="InterPro" id="IPR010718">
    <property type="entry name" value="DUF1294"/>
</dbReference>
<organism evidence="2 3">
    <name type="scientific">Candidatus Promineifilum breve</name>
    <dbReference type="NCBI Taxonomy" id="1806508"/>
    <lineage>
        <taxon>Bacteria</taxon>
        <taxon>Bacillati</taxon>
        <taxon>Chloroflexota</taxon>
        <taxon>Ardenticatenia</taxon>
        <taxon>Candidatus Promineifilales</taxon>
        <taxon>Candidatus Promineifilaceae</taxon>
        <taxon>Candidatus Promineifilum</taxon>
    </lineage>
</organism>
<evidence type="ECO:0000313" key="2">
    <source>
        <dbReference type="EMBL" id="CUS02268.2"/>
    </source>
</evidence>